<protein>
    <recommendedName>
        <fullName evidence="14">Cytochrome P450</fullName>
    </recommendedName>
</protein>
<dbReference type="InterPro" id="IPR050364">
    <property type="entry name" value="Cytochrome_P450_fung"/>
</dbReference>
<evidence type="ECO:0000256" key="2">
    <source>
        <dbReference type="ARBA" id="ARBA00005179"/>
    </source>
</evidence>
<organism evidence="12 13">
    <name type="scientific">Pleurotus ostreatus (strain PC15)</name>
    <name type="common">Oyster mushroom</name>
    <dbReference type="NCBI Taxonomy" id="1137138"/>
    <lineage>
        <taxon>Eukaryota</taxon>
        <taxon>Fungi</taxon>
        <taxon>Dikarya</taxon>
        <taxon>Basidiomycota</taxon>
        <taxon>Agaricomycotina</taxon>
        <taxon>Agaricomycetes</taxon>
        <taxon>Agaricomycetidae</taxon>
        <taxon>Agaricales</taxon>
        <taxon>Pleurotineae</taxon>
        <taxon>Pleurotaceae</taxon>
        <taxon>Pleurotus</taxon>
    </lineage>
</organism>
<dbReference type="OrthoDB" id="2789670at2759"/>
<evidence type="ECO:0000256" key="4">
    <source>
        <dbReference type="ARBA" id="ARBA00022617"/>
    </source>
</evidence>
<evidence type="ECO:0000256" key="3">
    <source>
        <dbReference type="ARBA" id="ARBA00010617"/>
    </source>
</evidence>
<evidence type="ECO:0000256" key="6">
    <source>
        <dbReference type="ARBA" id="ARBA00023002"/>
    </source>
</evidence>
<dbReference type="InterPro" id="IPR036396">
    <property type="entry name" value="Cyt_P450_sf"/>
</dbReference>
<keyword evidence="7 9" id="KW-0408">Iron</keyword>
<dbReference type="GO" id="GO:0016705">
    <property type="term" value="F:oxidoreductase activity, acting on paired donors, with incorporation or reduction of molecular oxygen"/>
    <property type="evidence" value="ECO:0007669"/>
    <property type="project" value="InterPro"/>
</dbReference>
<evidence type="ECO:0008006" key="14">
    <source>
        <dbReference type="Google" id="ProtNLM"/>
    </source>
</evidence>
<dbReference type="GO" id="GO:0004497">
    <property type="term" value="F:monooxygenase activity"/>
    <property type="evidence" value="ECO:0007669"/>
    <property type="project" value="UniProtKB-KW"/>
</dbReference>
<comment type="similarity">
    <text evidence="3 10">Belongs to the cytochrome P450 family.</text>
</comment>
<dbReference type="PANTHER" id="PTHR46300:SF7">
    <property type="entry name" value="P450, PUTATIVE (EUROFUNG)-RELATED"/>
    <property type="match status" value="1"/>
</dbReference>
<sequence>MGVSSLVALGALLATVYLWQRKSKKSLGALPPGPKPVPLLGNILDLTAKELWLPAMKWAKEFGSVTYLHVLGQGLVFLNTSEAAFDLLERKGSTYSDKPYLVMVCELCGCENMVSAVLRVAFTPYGDQSRRQRKLLHRAFGTQVIPQYFPLIENSTKAFLQRLLVDSSEWVKHTKLYAGSLTLSTVYGYELRSSDDKFLKLADECVDILSNRIASGGGIWPVDIFPSLKKLPLWAPGSGFLHSAQKWKRKMEEFVDEPYEFVKTSLKSGTAKPSFCSTLLLDDEEKRSETFEFDLKWTANSMYSASIDTTLTAVSHFLLAIMQYPAELAKAQKEIDSVVGSDRLPTFADRPFLPYVEALYKETLRWAAPVPLSLPHRLMEDDVYNGMFIPKGSLIFGNIWAIVRDEKLYPNAHAFVPERFLEETDDVTKKKMDPKSYVFGFGRRRCPGANLTDSSLWYLMVCMMATLDISKATDDFGNVIEPKVDFNNSVFRIPDPFQVDIRPRSEQALKVISH</sequence>
<keyword evidence="5 9" id="KW-0479">Metal-binding</keyword>
<name>A0A067NHE6_PLEO1</name>
<keyword evidence="8 10" id="KW-0503">Monooxygenase</keyword>
<evidence type="ECO:0000256" key="1">
    <source>
        <dbReference type="ARBA" id="ARBA00001971"/>
    </source>
</evidence>
<feature type="signal peptide" evidence="11">
    <location>
        <begin position="1"/>
        <end position="18"/>
    </location>
</feature>
<reference evidence="13" key="1">
    <citation type="journal article" date="2014" name="Proc. Natl. Acad. Sci. U.S.A.">
        <title>Extensive sampling of basidiomycete genomes demonstrates inadequacy of the white-rot/brown-rot paradigm for wood decay fungi.</title>
        <authorList>
            <person name="Riley R."/>
            <person name="Salamov A.A."/>
            <person name="Brown D.W."/>
            <person name="Nagy L.G."/>
            <person name="Floudas D."/>
            <person name="Held B.W."/>
            <person name="Levasseur A."/>
            <person name="Lombard V."/>
            <person name="Morin E."/>
            <person name="Otillar R."/>
            <person name="Lindquist E.A."/>
            <person name="Sun H."/>
            <person name="LaButti K.M."/>
            <person name="Schmutz J."/>
            <person name="Jabbour D."/>
            <person name="Luo H."/>
            <person name="Baker S.E."/>
            <person name="Pisabarro A.G."/>
            <person name="Walton J.D."/>
            <person name="Blanchette R.A."/>
            <person name="Henrissat B."/>
            <person name="Martin F."/>
            <person name="Cullen D."/>
            <person name="Hibbett D.S."/>
            <person name="Grigoriev I.V."/>
        </authorList>
    </citation>
    <scope>NUCLEOTIDE SEQUENCE [LARGE SCALE GENOMIC DNA]</scope>
    <source>
        <strain evidence="13">PC15</strain>
    </source>
</reference>
<feature type="binding site" description="axial binding residue" evidence="9">
    <location>
        <position position="446"/>
    </location>
    <ligand>
        <name>heme</name>
        <dbReference type="ChEBI" id="CHEBI:30413"/>
    </ligand>
    <ligandPart>
        <name>Fe</name>
        <dbReference type="ChEBI" id="CHEBI:18248"/>
    </ligandPart>
</feature>
<dbReference type="Pfam" id="PF00067">
    <property type="entry name" value="p450"/>
    <property type="match status" value="1"/>
</dbReference>
<evidence type="ECO:0000256" key="7">
    <source>
        <dbReference type="ARBA" id="ARBA00023004"/>
    </source>
</evidence>
<dbReference type="PANTHER" id="PTHR46300">
    <property type="entry name" value="P450, PUTATIVE (EUROFUNG)-RELATED-RELATED"/>
    <property type="match status" value="1"/>
</dbReference>
<evidence type="ECO:0000256" key="10">
    <source>
        <dbReference type="RuleBase" id="RU000461"/>
    </source>
</evidence>
<keyword evidence="6 10" id="KW-0560">Oxidoreductase</keyword>
<dbReference type="PRINTS" id="PR00463">
    <property type="entry name" value="EP450I"/>
</dbReference>
<dbReference type="HOGENOM" id="CLU_001570_2_3_1"/>
<evidence type="ECO:0000256" key="5">
    <source>
        <dbReference type="ARBA" id="ARBA00022723"/>
    </source>
</evidence>
<dbReference type="InterPro" id="IPR017972">
    <property type="entry name" value="Cyt_P450_CS"/>
</dbReference>
<proteinExistence type="inferred from homology"/>
<dbReference type="GO" id="GO:0020037">
    <property type="term" value="F:heme binding"/>
    <property type="evidence" value="ECO:0007669"/>
    <property type="project" value="InterPro"/>
</dbReference>
<dbReference type="AlphaFoldDB" id="A0A067NHE6"/>
<evidence type="ECO:0000256" key="8">
    <source>
        <dbReference type="ARBA" id="ARBA00023033"/>
    </source>
</evidence>
<keyword evidence="11" id="KW-0732">Signal</keyword>
<comment type="cofactor">
    <cofactor evidence="1 9">
        <name>heme</name>
        <dbReference type="ChEBI" id="CHEBI:30413"/>
    </cofactor>
</comment>
<evidence type="ECO:0000313" key="12">
    <source>
        <dbReference type="EMBL" id="KDQ23537.1"/>
    </source>
</evidence>
<evidence type="ECO:0000313" key="13">
    <source>
        <dbReference type="Proteomes" id="UP000027073"/>
    </source>
</evidence>
<evidence type="ECO:0000256" key="11">
    <source>
        <dbReference type="SAM" id="SignalP"/>
    </source>
</evidence>
<dbReference type="VEuPathDB" id="FungiDB:PLEOSDRAFT_1049677"/>
<dbReference type="CDD" id="cd11065">
    <property type="entry name" value="CYP64-like"/>
    <property type="match status" value="1"/>
</dbReference>
<evidence type="ECO:0000256" key="9">
    <source>
        <dbReference type="PIRSR" id="PIRSR602401-1"/>
    </source>
</evidence>
<dbReference type="STRING" id="1137138.A0A067NHE6"/>
<dbReference type="GO" id="GO:0005506">
    <property type="term" value="F:iron ion binding"/>
    <property type="evidence" value="ECO:0007669"/>
    <property type="project" value="InterPro"/>
</dbReference>
<accession>A0A067NHE6</accession>
<dbReference type="InParanoid" id="A0A067NHE6"/>
<dbReference type="InterPro" id="IPR002401">
    <property type="entry name" value="Cyt_P450_E_grp-I"/>
</dbReference>
<gene>
    <name evidence="12" type="ORF">PLEOSDRAFT_1049677</name>
</gene>
<dbReference type="Gene3D" id="1.10.630.10">
    <property type="entry name" value="Cytochrome P450"/>
    <property type="match status" value="1"/>
</dbReference>
<keyword evidence="4 9" id="KW-0349">Heme</keyword>
<dbReference type="SUPFAM" id="SSF48264">
    <property type="entry name" value="Cytochrome P450"/>
    <property type="match status" value="1"/>
</dbReference>
<dbReference type="EMBL" id="KL198013">
    <property type="protein sequence ID" value="KDQ23537.1"/>
    <property type="molecule type" value="Genomic_DNA"/>
</dbReference>
<dbReference type="Proteomes" id="UP000027073">
    <property type="component" value="Unassembled WGS sequence"/>
</dbReference>
<feature type="chain" id="PRO_5001645710" description="Cytochrome P450" evidence="11">
    <location>
        <begin position="19"/>
        <end position="514"/>
    </location>
</feature>
<comment type="pathway">
    <text evidence="2">Secondary metabolite biosynthesis.</text>
</comment>
<dbReference type="PROSITE" id="PS00086">
    <property type="entry name" value="CYTOCHROME_P450"/>
    <property type="match status" value="1"/>
</dbReference>
<dbReference type="InterPro" id="IPR001128">
    <property type="entry name" value="Cyt_P450"/>
</dbReference>